<protein>
    <submittedName>
        <fullName evidence="1">CxxC motif-containing protein</fullName>
    </submittedName>
</protein>
<dbReference type="Gene3D" id="3.10.530.10">
    <property type="entry name" value="CPE0013-like"/>
    <property type="match status" value="1"/>
</dbReference>
<evidence type="ECO:0000313" key="1">
    <source>
        <dbReference type="EMBL" id="SHH36668.1"/>
    </source>
</evidence>
<name>A0A1M5SEG4_9FIRM</name>
<dbReference type="PANTHER" id="PTHR39450:SF1">
    <property type="entry name" value="DUF1667 DOMAIN-CONTAINING PROTEIN"/>
    <property type="match status" value="1"/>
</dbReference>
<dbReference type="SUPFAM" id="SSF160148">
    <property type="entry name" value="CPE0013-like"/>
    <property type="match status" value="1"/>
</dbReference>
<gene>
    <name evidence="1" type="ORF">SAMN02744040_01728</name>
</gene>
<dbReference type="OrthoDB" id="9811531at2"/>
<keyword evidence="2" id="KW-1185">Reference proteome</keyword>
<accession>A0A1M5SEG4</accession>
<dbReference type="Proteomes" id="UP000242520">
    <property type="component" value="Unassembled WGS sequence"/>
</dbReference>
<dbReference type="STRING" id="1123350.SAMN02744040_01728"/>
<organism evidence="1 2">
    <name type="scientific">Tepidibacter thalassicus DSM 15285</name>
    <dbReference type="NCBI Taxonomy" id="1123350"/>
    <lineage>
        <taxon>Bacteria</taxon>
        <taxon>Bacillati</taxon>
        <taxon>Bacillota</taxon>
        <taxon>Clostridia</taxon>
        <taxon>Peptostreptococcales</taxon>
        <taxon>Peptostreptococcaceae</taxon>
        <taxon>Tepidibacter</taxon>
    </lineage>
</organism>
<dbReference type="PANTHER" id="PTHR39450">
    <property type="entry name" value="MOLYBDOPTERIN OXIDOREDUCTASE, 4FE-4S CLUSTER-BINDING SUBUNIT"/>
    <property type="match status" value="1"/>
</dbReference>
<dbReference type="RefSeq" id="WP_072725579.1">
    <property type="nucleotide sequence ID" value="NZ_FQXH01000019.1"/>
</dbReference>
<evidence type="ECO:0000313" key="2">
    <source>
        <dbReference type="Proteomes" id="UP000242520"/>
    </source>
</evidence>
<dbReference type="InterPro" id="IPR012460">
    <property type="entry name" value="DUF1667"/>
</dbReference>
<dbReference type="Pfam" id="PF07892">
    <property type="entry name" value="DUF1667"/>
    <property type="match status" value="1"/>
</dbReference>
<dbReference type="EMBL" id="FQXH01000019">
    <property type="protein sequence ID" value="SHH36668.1"/>
    <property type="molecule type" value="Genomic_DNA"/>
</dbReference>
<dbReference type="AlphaFoldDB" id="A0A1M5SEG4"/>
<reference evidence="2" key="1">
    <citation type="submission" date="2016-11" db="EMBL/GenBank/DDBJ databases">
        <authorList>
            <person name="Varghese N."/>
            <person name="Submissions S."/>
        </authorList>
    </citation>
    <scope>NUCLEOTIDE SEQUENCE [LARGE SCALE GENOMIC DNA]</scope>
    <source>
        <strain evidence="2">DSM 15285</strain>
    </source>
</reference>
<proteinExistence type="predicted"/>
<dbReference type="InterPro" id="IPR036593">
    <property type="entry name" value="CPE0013-like_sf"/>
</dbReference>
<sequence>MEKNITCIVCPMGCRMKVIKHEDGNYTVEGNTCKRGEKYAIEEMTCPKRVVTTTVKIKDGVLNLLPVKTNGPIPKELIFDLMEFLDEVKISAPVKVGDIVVENVLNTGVNIVASRNMDKVS</sequence>